<name>A0A2M6WAS0_9BACT</name>
<gene>
    <name evidence="2" type="ORF">COU23_01625</name>
</gene>
<evidence type="ECO:0000313" key="2">
    <source>
        <dbReference type="EMBL" id="PIT89864.1"/>
    </source>
</evidence>
<dbReference type="Proteomes" id="UP000231464">
    <property type="component" value="Unassembled WGS sequence"/>
</dbReference>
<feature type="coiled-coil region" evidence="1">
    <location>
        <begin position="3"/>
        <end position="33"/>
    </location>
</feature>
<proteinExistence type="predicted"/>
<accession>A0A2M6WAS0</accession>
<organism evidence="2 3">
    <name type="scientific">Candidatus Kuenenbacteria bacterium CG10_big_fil_rev_8_21_14_0_10_36_11</name>
    <dbReference type="NCBI Taxonomy" id="1974618"/>
    <lineage>
        <taxon>Bacteria</taxon>
        <taxon>Candidatus Kueneniibacteriota</taxon>
    </lineage>
</organism>
<evidence type="ECO:0000313" key="3">
    <source>
        <dbReference type="Proteomes" id="UP000231464"/>
    </source>
</evidence>
<dbReference type="AlphaFoldDB" id="A0A2M6WAS0"/>
<keyword evidence="1" id="KW-0175">Coiled coil</keyword>
<reference evidence="3" key="1">
    <citation type="submission" date="2017-09" db="EMBL/GenBank/DDBJ databases">
        <title>Depth-based differentiation of microbial function through sediment-hosted aquifers and enrichment of novel symbionts in the deep terrestrial subsurface.</title>
        <authorList>
            <person name="Probst A.J."/>
            <person name="Ladd B."/>
            <person name="Jarett J.K."/>
            <person name="Geller-Mcgrath D.E."/>
            <person name="Sieber C.M.K."/>
            <person name="Emerson J.B."/>
            <person name="Anantharaman K."/>
            <person name="Thomas B.C."/>
            <person name="Malmstrom R."/>
            <person name="Stieglmeier M."/>
            <person name="Klingl A."/>
            <person name="Woyke T."/>
            <person name="Ryan C.M."/>
            <person name="Banfield J.F."/>
        </authorList>
    </citation>
    <scope>NUCLEOTIDE SEQUENCE [LARGE SCALE GENOMIC DNA]</scope>
</reference>
<protein>
    <submittedName>
        <fullName evidence="2">Uncharacterized protein</fullName>
    </submittedName>
</protein>
<sequence>MTLKRFRAKVQWLKKQKEEKRRAAQILKFLEQETEFSKKYEHFFKEKTRTGRPPTKEEWWKMGGLPTDNAELRLVMQLIKNIPALKLKDKVQKKLRDEFEIKQSRT</sequence>
<dbReference type="EMBL" id="PFBP01000026">
    <property type="protein sequence ID" value="PIT89864.1"/>
    <property type="molecule type" value="Genomic_DNA"/>
</dbReference>
<evidence type="ECO:0000256" key="1">
    <source>
        <dbReference type="SAM" id="Coils"/>
    </source>
</evidence>
<comment type="caution">
    <text evidence="2">The sequence shown here is derived from an EMBL/GenBank/DDBJ whole genome shotgun (WGS) entry which is preliminary data.</text>
</comment>